<dbReference type="RefSeq" id="WP_160553792.1">
    <property type="nucleotide sequence ID" value="NZ_CP047650.1"/>
</dbReference>
<evidence type="ECO:0000256" key="2">
    <source>
        <dbReference type="ARBA" id="ARBA00022840"/>
    </source>
</evidence>
<organism evidence="3 4">
    <name type="scientific">Xylophilus rhododendri</name>
    <dbReference type="NCBI Taxonomy" id="2697032"/>
    <lineage>
        <taxon>Bacteria</taxon>
        <taxon>Pseudomonadati</taxon>
        <taxon>Pseudomonadota</taxon>
        <taxon>Betaproteobacteria</taxon>
        <taxon>Burkholderiales</taxon>
        <taxon>Xylophilus</taxon>
    </lineage>
</organism>
<dbReference type="Proteomes" id="UP000464787">
    <property type="component" value="Chromosome"/>
</dbReference>
<dbReference type="InterPro" id="IPR005702">
    <property type="entry name" value="Wzc-like_C"/>
</dbReference>
<sequence length="299" mass="32280">MNHSPIEVLDPQGTNFRTRAAGAGRSIGAILVDNGRLTPENAERILRLQKDEGLRFGEAAIRLGLLTEDDIRHALSHQFDYPYLPIDDNSLSKELVAAYQPFSPSVEHLRALRSQLMLRWFDSDANRKALAIVSAEAKEGRSYIAANLAIVFSQLGERTLLIDADLRSPSQHKLFKLGDGPGLSSLLSERAGMEAVRPITSLLGLSVLPAGPTPPNPQELLGRPAFAALLQTLGHDFDVIIIDTPPGAGYADAQTVAVRAGAALLVTRQNHSLLPKAHQLLRDLQQFGATVVGSVLNDA</sequence>
<dbReference type="PANTHER" id="PTHR32309:SF13">
    <property type="entry name" value="FERRIC ENTEROBACTIN TRANSPORT PROTEIN FEPE"/>
    <property type="match status" value="1"/>
</dbReference>
<dbReference type="InterPro" id="IPR033756">
    <property type="entry name" value="YlxH/NBP35"/>
</dbReference>
<name>A0A857JA23_9BURK</name>
<evidence type="ECO:0000256" key="1">
    <source>
        <dbReference type="ARBA" id="ARBA00022741"/>
    </source>
</evidence>
<dbReference type="Gene3D" id="3.40.50.300">
    <property type="entry name" value="P-loop containing nucleotide triphosphate hydrolases"/>
    <property type="match status" value="1"/>
</dbReference>
<dbReference type="InterPro" id="IPR027417">
    <property type="entry name" value="P-loop_NTPase"/>
</dbReference>
<gene>
    <name evidence="3" type="primary">epsG</name>
    <name evidence="3" type="ORF">GT347_19550</name>
</gene>
<keyword evidence="2" id="KW-0067">ATP-binding</keyword>
<dbReference type="GO" id="GO:0005886">
    <property type="term" value="C:plasma membrane"/>
    <property type="evidence" value="ECO:0007669"/>
    <property type="project" value="TreeGrafter"/>
</dbReference>
<dbReference type="Pfam" id="PF10609">
    <property type="entry name" value="ParA"/>
    <property type="match status" value="1"/>
</dbReference>
<dbReference type="InterPro" id="IPR017479">
    <property type="entry name" value="Tyr_kinase_chain_length_EpsG"/>
</dbReference>
<dbReference type="PANTHER" id="PTHR32309">
    <property type="entry name" value="TYROSINE-PROTEIN KINASE"/>
    <property type="match status" value="1"/>
</dbReference>
<dbReference type="NCBIfam" id="TIGR03029">
    <property type="entry name" value="EpsG"/>
    <property type="match status" value="1"/>
</dbReference>
<dbReference type="InterPro" id="IPR050445">
    <property type="entry name" value="Bact_polysacc_biosynth/exp"/>
</dbReference>
<dbReference type="CDD" id="cd05387">
    <property type="entry name" value="BY-kinase"/>
    <property type="match status" value="1"/>
</dbReference>
<evidence type="ECO:0000313" key="4">
    <source>
        <dbReference type="Proteomes" id="UP000464787"/>
    </source>
</evidence>
<keyword evidence="1" id="KW-0547">Nucleotide-binding</keyword>
<keyword evidence="3" id="KW-0808">Transferase</keyword>
<accession>A0A857JA23</accession>
<reference evidence="3 4" key="1">
    <citation type="submission" date="2020-01" db="EMBL/GenBank/DDBJ databases">
        <title>Genome sequencing of strain KACC 21265.</title>
        <authorList>
            <person name="Heo J."/>
            <person name="Kim S.-J."/>
            <person name="Kim J.-S."/>
            <person name="Hong S.-B."/>
            <person name="Kwon S.-W."/>
        </authorList>
    </citation>
    <scope>NUCLEOTIDE SEQUENCE [LARGE SCALE GENOMIC DNA]</scope>
    <source>
        <strain evidence="3 4">KACC 21265</strain>
    </source>
</reference>
<dbReference type="SUPFAM" id="SSF52540">
    <property type="entry name" value="P-loop containing nucleoside triphosphate hydrolases"/>
    <property type="match status" value="1"/>
</dbReference>
<protein>
    <submittedName>
        <fullName evidence="3">Chain length determinant protein tyrosine kinase EpsG</fullName>
    </submittedName>
</protein>
<dbReference type="EMBL" id="CP047650">
    <property type="protein sequence ID" value="QHI99981.1"/>
    <property type="molecule type" value="Genomic_DNA"/>
</dbReference>
<dbReference type="InterPro" id="IPR037257">
    <property type="entry name" value="T2SS_E_N_sf"/>
</dbReference>
<dbReference type="Gene3D" id="1.10.40.70">
    <property type="match status" value="1"/>
</dbReference>
<keyword evidence="4" id="KW-1185">Reference proteome</keyword>
<proteinExistence type="predicted"/>
<dbReference type="AlphaFoldDB" id="A0A857JA23"/>
<keyword evidence="3" id="KW-0418">Kinase</keyword>
<dbReference type="KEGG" id="xyk:GT347_19550"/>
<dbReference type="GO" id="GO:0004713">
    <property type="term" value="F:protein tyrosine kinase activity"/>
    <property type="evidence" value="ECO:0007669"/>
    <property type="project" value="TreeGrafter"/>
</dbReference>
<dbReference type="GO" id="GO:0005524">
    <property type="term" value="F:ATP binding"/>
    <property type="evidence" value="ECO:0007669"/>
    <property type="project" value="UniProtKB-KW"/>
</dbReference>
<dbReference type="NCBIfam" id="TIGR01007">
    <property type="entry name" value="eps_fam"/>
    <property type="match status" value="1"/>
</dbReference>
<evidence type="ECO:0000313" key="3">
    <source>
        <dbReference type="EMBL" id="QHI99981.1"/>
    </source>
</evidence>
<dbReference type="SUPFAM" id="SSF160246">
    <property type="entry name" value="EspE N-terminal domain-like"/>
    <property type="match status" value="1"/>
</dbReference>